<name>A0A979G9R6_CHIPD</name>
<proteinExistence type="predicted"/>
<dbReference type="EMBL" id="CP001699">
    <property type="protein sequence ID" value="ACU63325.1"/>
    <property type="molecule type" value="Genomic_DNA"/>
</dbReference>
<reference evidence="1 2" key="2">
    <citation type="journal article" date="2010" name="Stand. Genomic Sci.">
        <title>Complete genome sequence of Chitinophaga pinensis type strain (UQM 2034).</title>
        <authorList>
            <person name="Glavina Del Rio T."/>
            <person name="Abt B."/>
            <person name="Spring S."/>
            <person name="Lapidus A."/>
            <person name="Nolan M."/>
            <person name="Tice H."/>
            <person name="Copeland A."/>
            <person name="Cheng J.F."/>
            <person name="Chen F."/>
            <person name="Bruce D."/>
            <person name="Goodwin L."/>
            <person name="Pitluck S."/>
            <person name="Ivanova N."/>
            <person name="Mavromatis K."/>
            <person name="Mikhailova N."/>
            <person name="Pati A."/>
            <person name="Chen A."/>
            <person name="Palaniappan K."/>
            <person name="Land M."/>
            <person name="Hauser L."/>
            <person name="Chang Y.J."/>
            <person name="Jeffries C.D."/>
            <person name="Chain P."/>
            <person name="Saunders E."/>
            <person name="Detter J.C."/>
            <person name="Brettin T."/>
            <person name="Rohde M."/>
            <person name="Goker M."/>
            <person name="Bristow J."/>
            <person name="Eisen J.A."/>
            <person name="Markowitz V."/>
            <person name="Hugenholtz P."/>
            <person name="Kyrpides N.C."/>
            <person name="Klenk H.P."/>
            <person name="Lucas S."/>
        </authorList>
    </citation>
    <scope>NUCLEOTIDE SEQUENCE [LARGE SCALE GENOMIC DNA]</scope>
    <source>
        <strain evidence="2">ATCC 43595 / DSM 2588 / LMG 13176 / NBRC 15968 / NCIMB 11800 / UQM 2034</strain>
    </source>
</reference>
<dbReference type="OrthoDB" id="5380394at2"/>
<dbReference type="Gene3D" id="3.40.50.300">
    <property type="entry name" value="P-loop containing nucleotide triphosphate hydrolases"/>
    <property type="match status" value="1"/>
</dbReference>
<dbReference type="RefSeq" id="WP_012793491.1">
    <property type="nucleotide sequence ID" value="NC_013132.1"/>
</dbReference>
<organism evidence="1 2">
    <name type="scientific">Chitinophaga pinensis (strain ATCC 43595 / DSM 2588 / LMG 13176 / NBRC 15968 / NCIMB 11800 / UQM 2034)</name>
    <dbReference type="NCBI Taxonomy" id="485918"/>
    <lineage>
        <taxon>Bacteria</taxon>
        <taxon>Pseudomonadati</taxon>
        <taxon>Bacteroidota</taxon>
        <taxon>Chitinophagia</taxon>
        <taxon>Chitinophagales</taxon>
        <taxon>Chitinophagaceae</taxon>
        <taxon>Chitinophaga</taxon>
    </lineage>
</organism>
<evidence type="ECO:0008006" key="3">
    <source>
        <dbReference type="Google" id="ProtNLM"/>
    </source>
</evidence>
<gene>
    <name evidence="1" type="ordered locus">Cpin_5907</name>
</gene>
<protein>
    <recommendedName>
        <fullName evidence="3">Sulfotransferase family protein</fullName>
    </recommendedName>
</protein>
<accession>A0A979G9R6</accession>
<evidence type="ECO:0000313" key="2">
    <source>
        <dbReference type="Proteomes" id="UP000002215"/>
    </source>
</evidence>
<evidence type="ECO:0000313" key="1">
    <source>
        <dbReference type="EMBL" id="ACU63325.1"/>
    </source>
</evidence>
<reference evidence="2" key="1">
    <citation type="submission" date="2009-08" db="EMBL/GenBank/DDBJ databases">
        <title>The complete genome of Chitinophaga pinensis DSM 2588.</title>
        <authorList>
            <consortium name="US DOE Joint Genome Institute (JGI-PGF)"/>
            <person name="Lucas S."/>
            <person name="Copeland A."/>
            <person name="Lapidus A."/>
            <person name="Glavina del Rio T."/>
            <person name="Dalin E."/>
            <person name="Tice H."/>
            <person name="Bruce D."/>
            <person name="Goodwin L."/>
            <person name="Pitluck S."/>
            <person name="Kyrpides N."/>
            <person name="Mavromatis K."/>
            <person name="Ivanova N."/>
            <person name="Mikhailova N."/>
            <person name="Sims D."/>
            <person name="Meinche L."/>
            <person name="Brettin T."/>
            <person name="Detter J.C."/>
            <person name="Han C."/>
            <person name="Larimer F."/>
            <person name="Land M."/>
            <person name="Hauser L."/>
            <person name="Markowitz V."/>
            <person name="Cheng J.-F."/>
            <person name="Hugenholtz P."/>
            <person name="Woyke T."/>
            <person name="Wu D."/>
            <person name="Spring S."/>
            <person name="Klenk H.-P."/>
            <person name="Eisen J.A."/>
        </authorList>
    </citation>
    <scope>NUCLEOTIDE SEQUENCE [LARGE SCALE GENOMIC DNA]</scope>
    <source>
        <strain evidence="2">ATCC 43595 / DSM 2588 / LMG 13176 / NBRC 15968 / NCIMB 11800 / UQM 2034</strain>
    </source>
</reference>
<sequence length="316" mass="36631">MQYTAINNWIPYKLTYAEKGWMVKWLDLADQRMDLPFFDETIQLCRIKQLERSRLQSISTADFLMDACKDLPGLQPSAFVFHVSRCGSTLVSQAFTTSAENIVVAEAPLLDEILRSNEQQPDLDPQTRENWFKAAINLMGQHRNAQETDYIIKLDSWHIHFYELLRAWYPNTPFFFLYRRPDQVVASHEKRRGLQAVPGMINPALLKVGDVKRFGSDFNQYTSAVLYEYFIQLQAIHGLQHPLNGFFDYADGVFEMMEAFSTFSRIPIKDAALLSERLKYHSKYKGDVFKPDAAADAKYFHEDCHAAYEQLNAQIK</sequence>
<dbReference type="KEGG" id="cpi:Cpin_5907"/>
<dbReference type="Proteomes" id="UP000002215">
    <property type="component" value="Chromosome"/>
</dbReference>
<dbReference type="AlphaFoldDB" id="A0A979G9R6"/>
<dbReference type="SUPFAM" id="SSF52540">
    <property type="entry name" value="P-loop containing nucleoside triphosphate hydrolases"/>
    <property type="match status" value="1"/>
</dbReference>
<dbReference type="InterPro" id="IPR027417">
    <property type="entry name" value="P-loop_NTPase"/>
</dbReference>